<comment type="pathway">
    <text evidence="14">Steroid hormone biosynthesis; dafachronic acid biosynthesis.</text>
</comment>
<keyword evidence="10" id="KW-0408">Iron</keyword>
<comment type="catalytic activity">
    <reaction evidence="19">
        <text>cholesterol + NADH + O2 + H(+) = 7-dehydrocholesterol + NAD(+) + 2 H2O</text>
        <dbReference type="Rhea" id="RHEA:51644"/>
        <dbReference type="ChEBI" id="CHEBI:15377"/>
        <dbReference type="ChEBI" id="CHEBI:15378"/>
        <dbReference type="ChEBI" id="CHEBI:15379"/>
        <dbReference type="ChEBI" id="CHEBI:16113"/>
        <dbReference type="ChEBI" id="CHEBI:17759"/>
        <dbReference type="ChEBI" id="CHEBI:57540"/>
        <dbReference type="ChEBI" id="CHEBI:57945"/>
        <dbReference type="EC" id="1.14.19.21"/>
    </reaction>
    <physiologicalReaction direction="left-to-right" evidence="19">
        <dbReference type="Rhea" id="RHEA:51645"/>
    </physiologicalReaction>
</comment>
<evidence type="ECO:0000256" key="19">
    <source>
        <dbReference type="ARBA" id="ARBA00047853"/>
    </source>
</evidence>
<dbReference type="InterPro" id="IPR045605">
    <property type="entry name" value="KshA-like_C"/>
</dbReference>
<evidence type="ECO:0000256" key="13">
    <source>
        <dbReference type="ARBA" id="ARBA00023221"/>
    </source>
</evidence>
<evidence type="ECO:0000256" key="8">
    <source>
        <dbReference type="ARBA" id="ARBA00022989"/>
    </source>
</evidence>
<dbReference type="RefSeq" id="WP_106674088.1">
    <property type="nucleotide sequence ID" value="NZ_PXWG01000002.1"/>
</dbReference>
<evidence type="ECO:0000256" key="12">
    <source>
        <dbReference type="ARBA" id="ARBA00023136"/>
    </source>
</evidence>
<dbReference type="PANTHER" id="PTHR21266:SF32">
    <property type="entry name" value="CHOLESTEROL 7-DESATURASE NVD"/>
    <property type="match status" value="1"/>
</dbReference>
<dbReference type="GO" id="GO:0016020">
    <property type="term" value="C:membrane"/>
    <property type="evidence" value="ECO:0007669"/>
    <property type="project" value="UniProtKB-SubCell"/>
</dbReference>
<keyword evidence="13" id="KW-0753">Steroid metabolism</keyword>
<comment type="catalytic activity">
    <reaction evidence="20">
        <text>cholesterol + NADPH + O2 + H(+) = 7-dehydrocholesterol + NADP(+) + 2 H2O</text>
        <dbReference type="Rhea" id="RHEA:45024"/>
        <dbReference type="ChEBI" id="CHEBI:15377"/>
        <dbReference type="ChEBI" id="CHEBI:15378"/>
        <dbReference type="ChEBI" id="CHEBI:15379"/>
        <dbReference type="ChEBI" id="CHEBI:16113"/>
        <dbReference type="ChEBI" id="CHEBI:17759"/>
        <dbReference type="ChEBI" id="CHEBI:57783"/>
        <dbReference type="ChEBI" id="CHEBI:58349"/>
        <dbReference type="EC" id="1.14.19.21"/>
    </reaction>
    <physiologicalReaction direction="left-to-right" evidence="20">
        <dbReference type="Rhea" id="RHEA:45025"/>
    </physiologicalReaction>
</comment>
<organism evidence="22 23">
    <name type="scientific">Streptosporangium nondiastaticum</name>
    <dbReference type="NCBI Taxonomy" id="35764"/>
    <lineage>
        <taxon>Bacteria</taxon>
        <taxon>Bacillati</taxon>
        <taxon>Actinomycetota</taxon>
        <taxon>Actinomycetes</taxon>
        <taxon>Streptosporangiales</taxon>
        <taxon>Streptosporangiaceae</taxon>
        <taxon>Streptosporangium</taxon>
    </lineage>
</organism>
<keyword evidence="13" id="KW-0443">Lipid metabolism</keyword>
<comment type="caution">
    <text evidence="22">The sequence shown here is derived from an EMBL/GenBank/DDBJ whole genome shotgun (WGS) entry which is preliminary data.</text>
</comment>
<dbReference type="GO" id="GO:0051537">
    <property type="term" value="F:2 iron, 2 sulfur cluster binding"/>
    <property type="evidence" value="ECO:0007669"/>
    <property type="project" value="UniProtKB-KW"/>
</dbReference>
<accession>A0A9X7JV04</accession>
<evidence type="ECO:0000313" key="22">
    <source>
        <dbReference type="EMBL" id="PSJ30438.1"/>
    </source>
</evidence>
<comment type="pathway">
    <text evidence="3">Hormone biosynthesis.</text>
</comment>
<comment type="subunit">
    <text evidence="18">Homotrimer. The two-component system 3-ketosteroid-9-alpha-monooxygenase is composed of an oxygenase component KshA and a reductase component KshB.</text>
</comment>
<dbReference type="InterPro" id="IPR036922">
    <property type="entry name" value="Rieske_2Fe-2S_sf"/>
</dbReference>
<feature type="domain" description="Rieske" evidence="21">
    <location>
        <begin position="21"/>
        <end position="123"/>
    </location>
</feature>
<comment type="subcellular location">
    <subcellularLocation>
        <location evidence="2">Membrane</location>
    </subcellularLocation>
</comment>
<comment type="cofactor">
    <cofactor evidence="1">
        <name>Fe cation</name>
        <dbReference type="ChEBI" id="CHEBI:24875"/>
    </cofactor>
</comment>
<dbReference type="GO" id="GO:0008203">
    <property type="term" value="P:cholesterol metabolic process"/>
    <property type="evidence" value="ECO:0007669"/>
    <property type="project" value="InterPro"/>
</dbReference>
<evidence type="ECO:0000256" key="17">
    <source>
        <dbReference type="ARBA" id="ARBA00030944"/>
    </source>
</evidence>
<evidence type="ECO:0000313" key="23">
    <source>
        <dbReference type="Proteomes" id="UP000242427"/>
    </source>
</evidence>
<keyword evidence="9" id="KW-0560">Oxidoreductase</keyword>
<evidence type="ECO:0000256" key="5">
    <source>
        <dbReference type="ARBA" id="ARBA00022714"/>
    </source>
</evidence>
<dbReference type="SUPFAM" id="SSF50022">
    <property type="entry name" value="ISP domain"/>
    <property type="match status" value="1"/>
</dbReference>
<evidence type="ECO:0000256" key="3">
    <source>
        <dbReference type="ARBA" id="ARBA00004972"/>
    </source>
</evidence>
<dbReference type="Gene3D" id="2.102.10.10">
    <property type="entry name" value="Rieske [2Fe-2S] iron-sulphur domain"/>
    <property type="match status" value="1"/>
</dbReference>
<keyword evidence="8" id="KW-1133">Transmembrane helix</keyword>
<dbReference type="SUPFAM" id="SSF55961">
    <property type="entry name" value="Bet v1-like"/>
    <property type="match status" value="1"/>
</dbReference>
<name>A0A9X7JV04_9ACTN</name>
<gene>
    <name evidence="22" type="ORF">B7P34_02530</name>
</gene>
<comment type="similarity">
    <text evidence="15">Belongs to the cholesterol 7-desaturase family.</text>
</comment>
<dbReference type="GO" id="GO:0004497">
    <property type="term" value="F:monooxygenase activity"/>
    <property type="evidence" value="ECO:0007669"/>
    <property type="project" value="UniProtKB-ARBA"/>
</dbReference>
<sequence length="358" mass="40250">MRTSPYDPHRPILLPFPDGWFGVAFSSELKPGQVLRRRLAGEDVVLYRTRGGRLRGIEPYCPHLGAHLGVGGRVENEDLVCPFHGFAFDPSGACVRTGYGTAPPARARLVQRHIHEASGMIWVWRHAEGAPPSWNFPEGPGEEHSTYPCSSFHLLRTYPQEMLENIVDLGHFGPLHGYSGVRIGDVPPVFDGDTFRAHFIAERAFPLLGVLTVDLRFRVYGLGCVHFAVEIPRVGVRMLVVAGFTPRNPGETEMRMAAYYQKPGLKVVSSPRVRAALQSVVESTSRVLLPQVFRWFEREIRQDQPIFETKTYLERARPAQGDGPIMPYRRWASQFYTPPLRSAAAEGPFRHRLDADEA</sequence>
<dbReference type="InterPro" id="IPR050584">
    <property type="entry name" value="Cholesterol_7-desaturase"/>
</dbReference>
<dbReference type="InterPro" id="IPR017941">
    <property type="entry name" value="Rieske_2Fe-2S"/>
</dbReference>
<evidence type="ECO:0000256" key="20">
    <source>
        <dbReference type="ARBA" id="ARBA00049548"/>
    </source>
</evidence>
<dbReference type="Gene3D" id="3.90.380.10">
    <property type="entry name" value="Naphthalene 1,2-dioxygenase Alpha Subunit, Chain A, domain 1"/>
    <property type="match status" value="1"/>
</dbReference>
<dbReference type="GO" id="GO:0170056">
    <property type="term" value="F:cholesterol 7-desaturase [NAD(P)H] activity"/>
    <property type="evidence" value="ECO:0007669"/>
    <property type="project" value="UniProtKB-EC"/>
</dbReference>
<keyword evidence="11" id="KW-0411">Iron-sulfur</keyword>
<dbReference type="GO" id="GO:0016042">
    <property type="term" value="P:lipid catabolic process"/>
    <property type="evidence" value="ECO:0007669"/>
    <property type="project" value="UniProtKB-KW"/>
</dbReference>
<evidence type="ECO:0000256" key="18">
    <source>
        <dbReference type="ARBA" id="ARBA00046982"/>
    </source>
</evidence>
<dbReference type="Pfam" id="PF00355">
    <property type="entry name" value="Rieske"/>
    <property type="match status" value="1"/>
</dbReference>
<evidence type="ECO:0000256" key="4">
    <source>
        <dbReference type="ARBA" id="ARBA00022692"/>
    </source>
</evidence>
<evidence type="ECO:0000256" key="7">
    <source>
        <dbReference type="ARBA" id="ARBA00022963"/>
    </source>
</evidence>
<evidence type="ECO:0000256" key="1">
    <source>
        <dbReference type="ARBA" id="ARBA00001962"/>
    </source>
</evidence>
<dbReference type="Proteomes" id="UP000242427">
    <property type="component" value="Unassembled WGS sequence"/>
</dbReference>
<evidence type="ECO:0000256" key="16">
    <source>
        <dbReference type="ARBA" id="ARBA00026095"/>
    </source>
</evidence>
<dbReference type="PANTHER" id="PTHR21266">
    <property type="entry name" value="IRON-SULFUR DOMAIN CONTAINING PROTEIN"/>
    <property type="match status" value="1"/>
</dbReference>
<evidence type="ECO:0000256" key="9">
    <source>
        <dbReference type="ARBA" id="ARBA00023002"/>
    </source>
</evidence>
<evidence type="ECO:0000256" key="14">
    <source>
        <dbReference type="ARBA" id="ARBA00025712"/>
    </source>
</evidence>
<dbReference type="AlphaFoldDB" id="A0A9X7JV04"/>
<proteinExistence type="inferred from homology"/>
<keyword evidence="7" id="KW-0442">Lipid degradation</keyword>
<dbReference type="CDD" id="cd03469">
    <property type="entry name" value="Rieske_RO_Alpha_N"/>
    <property type="match status" value="1"/>
</dbReference>
<dbReference type="EMBL" id="PXWG01000002">
    <property type="protein sequence ID" value="PSJ30438.1"/>
    <property type="molecule type" value="Genomic_DNA"/>
</dbReference>
<dbReference type="EC" id="1.14.19.21" evidence="16"/>
<dbReference type="Pfam" id="PF19298">
    <property type="entry name" value="KshA_C"/>
    <property type="match status" value="1"/>
</dbReference>
<keyword evidence="6" id="KW-0479">Metal-binding</keyword>
<evidence type="ECO:0000256" key="11">
    <source>
        <dbReference type="ARBA" id="ARBA00023014"/>
    </source>
</evidence>
<keyword evidence="4" id="KW-0812">Transmembrane</keyword>
<evidence type="ECO:0000256" key="15">
    <source>
        <dbReference type="ARBA" id="ARBA00025729"/>
    </source>
</evidence>
<dbReference type="GO" id="GO:0046872">
    <property type="term" value="F:metal ion binding"/>
    <property type="evidence" value="ECO:0007669"/>
    <property type="project" value="UniProtKB-KW"/>
</dbReference>
<reference evidence="22 23" key="1">
    <citation type="submission" date="2018-03" db="EMBL/GenBank/DDBJ databases">
        <title>Chitinolytic properties of Streptosporangium nondiastaticum TBG75A20.</title>
        <authorList>
            <person name="Gayathri V."/>
            <person name="Shiburaj S."/>
        </authorList>
    </citation>
    <scope>NUCLEOTIDE SEQUENCE [LARGE SCALE GENOMIC DNA]</scope>
    <source>
        <strain evidence="22 23">TBG75A20</strain>
    </source>
</reference>
<keyword evidence="23" id="KW-1185">Reference proteome</keyword>
<keyword evidence="5" id="KW-0001">2Fe-2S</keyword>
<evidence type="ECO:0000259" key="21">
    <source>
        <dbReference type="PROSITE" id="PS51296"/>
    </source>
</evidence>
<dbReference type="OrthoDB" id="5243643at2"/>
<protein>
    <recommendedName>
        <fullName evidence="16">cholesterol 7-desaturase</fullName>
        <ecNumber evidence="16">1.14.19.21</ecNumber>
    </recommendedName>
    <alternativeName>
        <fullName evidence="17">Rieske-type oxygenase</fullName>
    </alternativeName>
</protein>
<evidence type="ECO:0000256" key="10">
    <source>
        <dbReference type="ARBA" id="ARBA00023004"/>
    </source>
</evidence>
<dbReference type="PROSITE" id="PS51296">
    <property type="entry name" value="RIESKE"/>
    <property type="match status" value="1"/>
</dbReference>
<keyword evidence="12" id="KW-0472">Membrane</keyword>
<evidence type="ECO:0000256" key="2">
    <source>
        <dbReference type="ARBA" id="ARBA00004370"/>
    </source>
</evidence>
<evidence type="ECO:0000256" key="6">
    <source>
        <dbReference type="ARBA" id="ARBA00022723"/>
    </source>
</evidence>
<dbReference type="GO" id="GO:0005737">
    <property type="term" value="C:cytoplasm"/>
    <property type="evidence" value="ECO:0007669"/>
    <property type="project" value="TreeGrafter"/>
</dbReference>